<dbReference type="RefSeq" id="WP_106584206.1">
    <property type="nucleotide sequence ID" value="NZ_PYGA01000012.1"/>
</dbReference>
<dbReference type="AlphaFoldDB" id="A0A2P8DGA3"/>
<dbReference type="EMBL" id="PYGA01000012">
    <property type="protein sequence ID" value="PSK96245.1"/>
    <property type="molecule type" value="Genomic_DNA"/>
</dbReference>
<proteinExistence type="predicted"/>
<protein>
    <submittedName>
        <fullName evidence="1">Uncharacterized protein</fullName>
    </submittedName>
</protein>
<organism evidence="1 2">
    <name type="scientific">Murinocardiopsis flavida</name>
    <dbReference type="NCBI Taxonomy" id="645275"/>
    <lineage>
        <taxon>Bacteria</taxon>
        <taxon>Bacillati</taxon>
        <taxon>Actinomycetota</taxon>
        <taxon>Actinomycetes</taxon>
        <taxon>Streptosporangiales</taxon>
        <taxon>Nocardiopsidaceae</taxon>
        <taxon>Murinocardiopsis</taxon>
    </lineage>
</organism>
<comment type="caution">
    <text evidence="1">The sequence shown here is derived from an EMBL/GenBank/DDBJ whole genome shotgun (WGS) entry which is preliminary data.</text>
</comment>
<evidence type="ECO:0000313" key="1">
    <source>
        <dbReference type="EMBL" id="PSK96245.1"/>
    </source>
</evidence>
<accession>A0A2P8DGA3</accession>
<sequence length="458" mass="50173">MSYLRVLANGSSTDHPVPDLPFVDDTHIPTADGKAVEAVGRNRGNGMWGRFDRSRGGEGWLAFTTDPLRQDLAWCVRAHPEHGRSVLLVRDGDGAALHTDWTGRPLLFRSGGYFWDGTTWFRPLQVWDGASESFAERPVKAARTVSAADLLDDSTDAEQGRIRKIATIDVEAALTVQGWGHDLARWAAARGDGALPLHQCVVKLSAPELAGDQLLGVAETAQTAGIAASTLRAYLARGQSEVPPPQTVLGGRSMWARPVAADWAEQRRRSDEGVHSVLTSDGTGHALSVGAQRIQERFHASFTAQLWDNPDQRKRWALRHRTKDEVERTAQELAWSVAVSLDEIVPMHHLAAAVRSAVLAEFRSDVERVRTRSGSVEKGDLNLDLAIAKMLDWVIRHDSAVARRLVQEIVGRAHRELEIEPPVTAYGLEQALALDGELDSAVVREFLERALPPATQAG</sequence>
<dbReference type="OrthoDB" id="4571714at2"/>
<keyword evidence="2" id="KW-1185">Reference proteome</keyword>
<evidence type="ECO:0000313" key="2">
    <source>
        <dbReference type="Proteomes" id="UP000240542"/>
    </source>
</evidence>
<dbReference type="Proteomes" id="UP000240542">
    <property type="component" value="Unassembled WGS sequence"/>
</dbReference>
<name>A0A2P8DGA3_9ACTN</name>
<reference evidence="1 2" key="1">
    <citation type="submission" date="2018-03" db="EMBL/GenBank/DDBJ databases">
        <title>Genomic Encyclopedia of Archaeal and Bacterial Type Strains, Phase II (KMG-II): from individual species to whole genera.</title>
        <authorList>
            <person name="Goeker M."/>
        </authorList>
    </citation>
    <scope>NUCLEOTIDE SEQUENCE [LARGE SCALE GENOMIC DNA]</scope>
    <source>
        <strain evidence="1 2">DSM 45312</strain>
    </source>
</reference>
<gene>
    <name evidence="1" type="ORF">CLV63_112127</name>
</gene>